<dbReference type="RefSeq" id="WP_012242715.1">
    <property type="nucleotide sequence ID" value="NZ_JACAOE010000001.1"/>
</dbReference>
<dbReference type="NCBIfam" id="TIGR00797">
    <property type="entry name" value="matE"/>
    <property type="match status" value="1"/>
</dbReference>
<dbReference type="GeneID" id="41338928"/>
<feature type="transmembrane region" description="Helical" evidence="13">
    <location>
        <begin position="200"/>
        <end position="226"/>
    </location>
</feature>
<dbReference type="GO" id="GO:0006811">
    <property type="term" value="P:monoatomic ion transport"/>
    <property type="evidence" value="ECO:0007669"/>
    <property type="project" value="UniProtKB-KW"/>
</dbReference>
<evidence type="ECO:0000256" key="13">
    <source>
        <dbReference type="SAM" id="Phobius"/>
    </source>
</evidence>
<feature type="transmembrane region" description="Helical" evidence="13">
    <location>
        <begin position="90"/>
        <end position="115"/>
    </location>
</feature>
<keyword evidence="5" id="KW-0813">Transport</keyword>
<evidence type="ECO:0000256" key="7">
    <source>
        <dbReference type="ARBA" id="ARBA00022475"/>
    </source>
</evidence>
<feature type="transmembrane region" description="Helical" evidence="13">
    <location>
        <begin position="361"/>
        <end position="387"/>
    </location>
</feature>
<keyword evidence="6" id="KW-0050">Antiport</keyword>
<evidence type="ECO:0000256" key="1">
    <source>
        <dbReference type="ARBA" id="ARBA00003408"/>
    </source>
</evidence>
<dbReference type="Proteomes" id="UP000315938">
    <property type="component" value="Unassembled WGS sequence"/>
</dbReference>
<comment type="subcellular location">
    <subcellularLocation>
        <location evidence="2">Cell membrane</location>
        <topology evidence="2">Multi-pass membrane protein</topology>
    </subcellularLocation>
</comment>
<reference evidence="14 15" key="1">
    <citation type="submission" date="2019-07" db="EMBL/GenBank/DDBJ databases">
        <title>Genome sequence of Acholeplasma laidlawii strain with increased resistance to erythromycin.</title>
        <authorList>
            <person name="Medvedeva E.S."/>
            <person name="Baranova N.B."/>
            <person name="Siniagina M.N."/>
            <person name="Mouzykantov A."/>
            <person name="Chernova O.A."/>
            <person name="Chernov V.M."/>
        </authorList>
    </citation>
    <scope>NUCLEOTIDE SEQUENCE [LARGE SCALE GENOMIC DNA]</scope>
    <source>
        <strain evidence="14 15">PG8REry</strain>
    </source>
</reference>
<gene>
    <name evidence="14" type="ORF">FNV44_01765</name>
</gene>
<protein>
    <recommendedName>
        <fullName evidence="4">Probable multidrug resistance protein NorM</fullName>
    </recommendedName>
    <alternativeName>
        <fullName evidence="12">Multidrug-efflux transporter</fullName>
    </alternativeName>
</protein>
<dbReference type="OMA" id="NFMVSHI"/>
<evidence type="ECO:0000313" key="14">
    <source>
        <dbReference type="EMBL" id="TRX99789.1"/>
    </source>
</evidence>
<keyword evidence="8 13" id="KW-0812">Transmembrane</keyword>
<evidence type="ECO:0000256" key="10">
    <source>
        <dbReference type="ARBA" id="ARBA00023065"/>
    </source>
</evidence>
<keyword evidence="11 13" id="KW-0472">Membrane</keyword>
<dbReference type="InterPro" id="IPR050222">
    <property type="entry name" value="MATE_MdtK"/>
</dbReference>
<evidence type="ECO:0000256" key="12">
    <source>
        <dbReference type="ARBA" id="ARBA00031636"/>
    </source>
</evidence>
<feature type="transmembrane region" description="Helical" evidence="13">
    <location>
        <begin position="246"/>
        <end position="274"/>
    </location>
</feature>
<keyword evidence="10" id="KW-0406">Ion transport</keyword>
<feature type="transmembrane region" description="Helical" evidence="13">
    <location>
        <begin position="12"/>
        <end position="37"/>
    </location>
</feature>
<evidence type="ECO:0000256" key="3">
    <source>
        <dbReference type="ARBA" id="ARBA00010199"/>
    </source>
</evidence>
<organism evidence="14 15">
    <name type="scientific">Acholeplasma laidlawii</name>
    <dbReference type="NCBI Taxonomy" id="2148"/>
    <lineage>
        <taxon>Bacteria</taxon>
        <taxon>Bacillati</taxon>
        <taxon>Mycoplasmatota</taxon>
        <taxon>Mollicutes</taxon>
        <taxon>Acholeplasmatales</taxon>
        <taxon>Acholeplasmataceae</taxon>
        <taxon>Acholeplasma</taxon>
    </lineage>
</organism>
<keyword evidence="9 13" id="KW-1133">Transmembrane helix</keyword>
<dbReference type="GO" id="GO:0015297">
    <property type="term" value="F:antiporter activity"/>
    <property type="evidence" value="ECO:0007669"/>
    <property type="project" value="UniProtKB-KW"/>
</dbReference>
<dbReference type="AlphaFoldDB" id="A0A553IHW5"/>
<dbReference type="CDD" id="cd13134">
    <property type="entry name" value="MATE_like_8"/>
    <property type="match status" value="1"/>
</dbReference>
<keyword evidence="7" id="KW-1003">Cell membrane</keyword>
<dbReference type="InterPro" id="IPR002528">
    <property type="entry name" value="MATE_fam"/>
</dbReference>
<dbReference type="InterPro" id="IPR048279">
    <property type="entry name" value="MdtK-like"/>
</dbReference>
<feature type="transmembrane region" description="Helical" evidence="13">
    <location>
        <begin position="294"/>
        <end position="314"/>
    </location>
</feature>
<comment type="caution">
    <text evidence="14">The sequence shown here is derived from an EMBL/GenBank/DDBJ whole genome shotgun (WGS) entry which is preliminary data.</text>
</comment>
<comment type="function">
    <text evidence="1">Multidrug efflux pump.</text>
</comment>
<sequence length="469" mass="52338">MKRFCKYFGDKAFYKMALAIIIPVVIQQLILNLAGLIDTFMINGFSQTAYTGVSTANRFMFIINFFWIGLAAGISVFVSQYFGAKNKKGIIGTFQLGILLAIVFGIFSTFLINVLGPEMIKMFLPTTDPEQVESVMFGIEYIKIIGYGAIVFLSSFMIATFFRSVGRAKAPLFAGVIGIVVNMVLNMILIYGFLGFPAMGAIGAAWATVISKIVELVVLLVIAFFYSNENYAREIFKKFLITKRLVIMYISKGGPIIINEILWSIAMVLYAMFITSGIYEWVTAYGYSQNATDIFFVYYSGMATATGVILGQALGEGDFENAKDYLIKLRAVMMVTNIGIMLLIVLLSPIILLMFTPVNSLYWLAYQLILINVIFIAIYGYNVMSYYALRAGGDSIRTFLLDQLPTYLVGLPIVMLLSHYRVELGVNILIIFLASKSTDVVKLIFARHIIKKGTWLNNLTLDEVKIKTA</sequence>
<dbReference type="PIRSF" id="PIRSF006603">
    <property type="entry name" value="DinF"/>
    <property type="match status" value="1"/>
</dbReference>
<feature type="transmembrane region" description="Helical" evidence="13">
    <location>
        <begin position="144"/>
        <end position="165"/>
    </location>
</feature>
<evidence type="ECO:0000256" key="6">
    <source>
        <dbReference type="ARBA" id="ARBA00022449"/>
    </source>
</evidence>
<comment type="similarity">
    <text evidence="3">Belongs to the multi antimicrobial extrusion (MATE) (TC 2.A.66.1) family.</text>
</comment>
<accession>A0A553IHW5</accession>
<name>A0A553IHW5_ACHLA</name>
<evidence type="ECO:0000256" key="2">
    <source>
        <dbReference type="ARBA" id="ARBA00004651"/>
    </source>
</evidence>
<dbReference type="GO" id="GO:0005886">
    <property type="term" value="C:plasma membrane"/>
    <property type="evidence" value="ECO:0007669"/>
    <property type="project" value="UniProtKB-SubCell"/>
</dbReference>
<evidence type="ECO:0000256" key="11">
    <source>
        <dbReference type="ARBA" id="ARBA00023136"/>
    </source>
</evidence>
<evidence type="ECO:0000313" key="15">
    <source>
        <dbReference type="Proteomes" id="UP000315938"/>
    </source>
</evidence>
<evidence type="ECO:0000256" key="8">
    <source>
        <dbReference type="ARBA" id="ARBA00022692"/>
    </source>
</evidence>
<feature type="transmembrane region" description="Helical" evidence="13">
    <location>
        <begin position="335"/>
        <end position="355"/>
    </location>
</feature>
<dbReference type="PANTHER" id="PTHR43298:SF2">
    <property type="entry name" value="FMN_FAD EXPORTER YEEO-RELATED"/>
    <property type="match status" value="1"/>
</dbReference>
<feature type="transmembrane region" description="Helical" evidence="13">
    <location>
        <begin position="57"/>
        <end position="78"/>
    </location>
</feature>
<evidence type="ECO:0000256" key="9">
    <source>
        <dbReference type="ARBA" id="ARBA00022989"/>
    </source>
</evidence>
<evidence type="ECO:0000256" key="4">
    <source>
        <dbReference type="ARBA" id="ARBA00020268"/>
    </source>
</evidence>
<dbReference type="GO" id="GO:0042910">
    <property type="term" value="F:xenobiotic transmembrane transporter activity"/>
    <property type="evidence" value="ECO:0007669"/>
    <property type="project" value="InterPro"/>
</dbReference>
<dbReference type="EMBL" id="VKID01000001">
    <property type="protein sequence ID" value="TRX99789.1"/>
    <property type="molecule type" value="Genomic_DNA"/>
</dbReference>
<proteinExistence type="inferred from homology"/>
<feature type="transmembrane region" description="Helical" evidence="13">
    <location>
        <begin position="172"/>
        <end position="194"/>
    </location>
</feature>
<evidence type="ECO:0000256" key="5">
    <source>
        <dbReference type="ARBA" id="ARBA00022448"/>
    </source>
</evidence>
<dbReference type="Pfam" id="PF01554">
    <property type="entry name" value="MatE"/>
    <property type="match status" value="2"/>
</dbReference>
<dbReference type="PANTHER" id="PTHR43298">
    <property type="entry name" value="MULTIDRUG RESISTANCE PROTEIN NORM-RELATED"/>
    <property type="match status" value="1"/>
</dbReference>